<dbReference type="EMBL" id="BAAAZR010000028">
    <property type="protein sequence ID" value="GAA3831412.1"/>
    <property type="molecule type" value="Genomic_DNA"/>
</dbReference>
<organism evidence="1 2">
    <name type="scientific">Sphaerisporangium flaviroseum</name>
    <dbReference type="NCBI Taxonomy" id="509199"/>
    <lineage>
        <taxon>Bacteria</taxon>
        <taxon>Bacillati</taxon>
        <taxon>Actinomycetota</taxon>
        <taxon>Actinomycetes</taxon>
        <taxon>Streptosporangiales</taxon>
        <taxon>Streptosporangiaceae</taxon>
        <taxon>Sphaerisporangium</taxon>
    </lineage>
</organism>
<evidence type="ECO:0008006" key="3">
    <source>
        <dbReference type="Google" id="ProtNLM"/>
    </source>
</evidence>
<gene>
    <name evidence="1" type="ORF">GCM10022226_60670</name>
</gene>
<sequence length="196" mass="21115">MLYPDAVTLTPAASPDDVLAAIDHASPEPSVKDSFDRLDLRDAGFHVLFEAQWILRPPGPGRSLDELRAITGDPITWGPITTEADLRDWDRNCHTGYDGVLFPAGLLTDPAVTVLAGRIDGDIVCGSVLNTSGEVVGVSNIFASGCDEYAPWEGTVAMASTLFPDRPMVGYERPDDLAASLHQGFTPIGPLRIWLR</sequence>
<name>A0ABP7J0H5_9ACTN</name>
<comment type="caution">
    <text evidence="1">The sequence shown here is derived from an EMBL/GenBank/DDBJ whole genome shotgun (WGS) entry which is preliminary data.</text>
</comment>
<dbReference type="Proteomes" id="UP001500888">
    <property type="component" value="Unassembled WGS sequence"/>
</dbReference>
<accession>A0ABP7J0H5</accession>
<evidence type="ECO:0000313" key="1">
    <source>
        <dbReference type="EMBL" id="GAA3831412.1"/>
    </source>
</evidence>
<keyword evidence="2" id="KW-1185">Reference proteome</keyword>
<proteinExistence type="predicted"/>
<protein>
    <recommendedName>
        <fullName evidence="3">N-acetyltransferase</fullName>
    </recommendedName>
</protein>
<reference evidence="2" key="1">
    <citation type="journal article" date="2019" name="Int. J. Syst. Evol. Microbiol.">
        <title>The Global Catalogue of Microorganisms (GCM) 10K type strain sequencing project: providing services to taxonomists for standard genome sequencing and annotation.</title>
        <authorList>
            <consortium name="The Broad Institute Genomics Platform"/>
            <consortium name="The Broad Institute Genome Sequencing Center for Infectious Disease"/>
            <person name="Wu L."/>
            <person name="Ma J."/>
        </authorList>
    </citation>
    <scope>NUCLEOTIDE SEQUENCE [LARGE SCALE GENOMIC DNA]</scope>
    <source>
        <strain evidence="2">JCM 16908</strain>
    </source>
</reference>
<evidence type="ECO:0000313" key="2">
    <source>
        <dbReference type="Proteomes" id="UP001500888"/>
    </source>
</evidence>